<dbReference type="EMBL" id="AP014685">
    <property type="protein sequence ID" value="BAR57526.1"/>
    <property type="molecule type" value="Genomic_DNA"/>
</dbReference>
<dbReference type="AlphaFoldDB" id="A0A0E4BQL5"/>
<organism evidence="1 2">
    <name type="scientific">Bradyrhizobium diazoefficiens</name>
    <dbReference type="NCBI Taxonomy" id="1355477"/>
    <lineage>
        <taxon>Bacteria</taxon>
        <taxon>Pseudomonadati</taxon>
        <taxon>Pseudomonadota</taxon>
        <taxon>Alphaproteobacteria</taxon>
        <taxon>Hyphomicrobiales</taxon>
        <taxon>Nitrobacteraceae</taxon>
        <taxon>Bradyrhizobium</taxon>
    </lineage>
</organism>
<proteinExistence type="predicted"/>
<gene>
    <name evidence="1" type="ORF">NK6_4358</name>
</gene>
<protein>
    <recommendedName>
        <fullName evidence="3">LPXTG cell wall anchor domain-containing protein</fullName>
    </recommendedName>
</protein>
<sequence>MLAVIGGAIVLSVTVWIYRRRNGGGVAAAKPRV</sequence>
<dbReference type="Proteomes" id="UP000063308">
    <property type="component" value="Chromosome"/>
</dbReference>
<name>A0A0E4BQL5_9BRAD</name>
<evidence type="ECO:0000313" key="2">
    <source>
        <dbReference type="Proteomes" id="UP000063308"/>
    </source>
</evidence>
<accession>A0A0E4BQL5</accession>
<evidence type="ECO:0000313" key="1">
    <source>
        <dbReference type="EMBL" id="BAR57526.1"/>
    </source>
</evidence>
<evidence type="ECO:0008006" key="3">
    <source>
        <dbReference type="Google" id="ProtNLM"/>
    </source>
</evidence>
<reference evidence="1 2" key="1">
    <citation type="submission" date="2014-11" db="EMBL/GenBank/DDBJ databases">
        <title>Symbiosis island explosion on the genome of extra-slow-growing strains of soybean bradyrhizobia with massive insertion sequences.</title>
        <authorList>
            <person name="Iida T."/>
            <person name="Minamisawa K."/>
        </authorList>
    </citation>
    <scope>NUCLEOTIDE SEQUENCE [LARGE SCALE GENOMIC DNA]</scope>
    <source>
        <strain evidence="1 2">NK6</strain>
    </source>
</reference>